<organism evidence="1 2">
    <name type="scientific">Syphacia muris</name>
    <dbReference type="NCBI Taxonomy" id="451379"/>
    <lineage>
        <taxon>Eukaryota</taxon>
        <taxon>Metazoa</taxon>
        <taxon>Ecdysozoa</taxon>
        <taxon>Nematoda</taxon>
        <taxon>Chromadorea</taxon>
        <taxon>Rhabditida</taxon>
        <taxon>Spirurina</taxon>
        <taxon>Oxyuridomorpha</taxon>
        <taxon>Oxyuroidea</taxon>
        <taxon>Oxyuridae</taxon>
        <taxon>Syphacia</taxon>
    </lineage>
</organism>
<keyword evidence="1" id="KW-1185">Reference proteome</keyword>
<proteinExistence type="predicted"/>
<evidence type="ECO:0000313" key="2">
    <source>
        <dbReference type="WBParaSite" id="SMUV_0000789401-mRNA-1"/>
    </source>
</evidence>
<accession>A0A0N5ASW0</accession>
<dbReference type="AlphaFoldDB" id="A0A0N5ASW0"/>
<sequence>MKRNRKGSRRSDETDFDGVLNILFKKTINGQSTTTTTTTTTTMMMMMTMTTIKDERTVVAVEAAAEAL</sequence>
<protein>
    <submittedName>
        <fullName evidence="2">Uncharacterized protein</fullName>
    </submittedName>
</protein>
<name>A0A0N5ASW0_9BILA</name>
<evidence type="ECO:0000313" key="1">
    <source>
        <dbReference type="Proteomes" id="UP000046393"/>
    </source>
</evidence>
<reference evidence="2" key="1">
    <citation type="submission" date="2017-02" db="UniProtKB">
        <authorList>
            <consortium name="WormBaseParasite"/>
        </authorList>
    </citation>
    <scope>IDENTIFICATION</scope>
</reference>
<dbReference type="WBParaSite" id="SMUV_0000789401-mRNA-1">
    <property type="protein sequence ID" value="SMUV_0000789401-mRNA-1"/>
    <property type="gene ID" value="SMUV_0000789401"/>
</dbReference>
<dbReference type="Proteomes" id="UP000046393">
    <property type="component" value="Unplaced"/>
</dbReference>